<dbReference type="InterPro" id="IPR000601">
    <property type="entry name" value="PKD_dom"/>
</dbReference>
<protein>
    <recommendedName>
        <fullName evidence="2">PKD domain-containing protein</fullName>
    </recommendedName>
</protein>
<feature type="domain" description="PKD" evidence="2">
    <location>
        <begin position="65"/>
        <end position="145"/>
    </location>
</feature>
<dbReference type="InterPro" id="IPR035986">
    <property type="entry name" value="PKD_dom_sf"/>
</dbReference>
<feature type="region of interest" description="Disordered" evidence="1">
    <location>
        <begin position="1"/>
        <end position="21"/>
    </location>
</feature>
<proteinExistence type="predicted"/>
<dbReference type="EMBL" id="BARW01031170">
    <property type="protein sequence ID" value="GAJ13798.1"/>
    <property type="molecule type" value="Genomic_DNA"/>
</dbReference>
<dbReference type="Pfam" id="PF00801">
    <property type="entry name" value="PKD"/>
    <property type="match status" value="1"/>
</dbReference>
<dbReference type="Gene3D" id="2.60.40.10">
    <property type="entry name" value="Immunoglobulins"/>
    <property type="match status" value="1"/>
</dbReference>
<feature type="non-terminal residue" evidence="3">
    <location>
        <position position="1"/>
    </location>
</feature>
<evidence type="ECO:0000313" key="3">
    <source>
        <dbReference type="EMBL" id="GAJ13798.1"/>
    </source>
</evidence>
<feature type="compositionally biased region" description="Basic and acidic residues" evidence="1">
    <location>
        <begin position="10"/>
        <end position="20"/>
    </location>
</feature>
<evidence type="ECO:0000256" key="1">
    <source>
        <dbReference type="SAM" id="MobiDB-lite"/>
    </source>
</evidence>
<dbReference type="AlphaFoldDB" id="X1U8B1"/>
<comment type="caution">
    <text evidence="3">The sequence shown here is derived from an EMBL/GenBank/DDBJ whole genome shotgun (WGS) entry which is preliminary data.</text>
</comment>
<name>X1U8B1_9ZZZZ</name>
<organism evidence="3">
    <name type="scientific">marine sediment metagenome</name>
    <dbReference type="NCBI Taxonomy" id="412755"/>
    <lineage>
        <taxon>unclassified sequences</taxon>
        <taxon>metagenomes</taxon>
        <taxon>ecological metagenomes</taxon>
    </lineage>
</organism>
<reference evidence="3" key="1">
    <citation type="journal article" date="2014" name="Front. Microbiol.">
        <title>High frequency of phylogenetically diverse reductive dehalogenase-homologous genes in deep subseafloor sedimentary metagenomes.</title>
        <authorList>
            <person name="Kawai M."/>
            <person name="Futagami T."/>
            <person name="Toyoda A."/>
            <person name="Takaki Y."/>
            <person name="Nishi S."/>
            <person name="Hori S."/>
            <person name="Arai W."/>
            <person name="Tsubouchi T."/>
            <person name="Morono Y."/>
            <person name="Uchiyama I."/>
            <person name="Ito T."/>
            <person name="Fujiyama A."/>
            <person name="Inagaki F."/>
            <person name="Takami H."/>
        </authorList>
    </citation>
    <scope>NUCLEOTIDE SEQUENCE</scope>
    <source>
        <strain evidence="3">Expedition CK06-06</strain>
    </source>
</reference>
<evidence type="ECO:0000259" key="2">
    <source>
        <dbReference type="Pfam" id="PF00801"/>
    </source>
</evidence>
<sequence length="182" mass="20141">VYTDSVTWDGNEHQDNHGDDFGDIAEDNIKVILGVFNDDNDYVDECVATEPASNNNPGAPTISGPTSGSAGTAYYFHFNSVDPDDDDVYYYIKWGDSQVEDWDGPHTSGVDADIKHTYENQGTFTIEAKAKDSNDAESGWSTLQVTMPRSKALNTPFLNFLTSHPSLFPILQRLKLLRLGLQ</sequence>
<accession>X1U8B1</accession>
<gene>
    <name evidence="3" type="ORF">S12H4_49649</name>
</gene>
<dbReference type="SUPFAM" id="SSF49299">
    <property type="entry name" value="PKD domain"/>
    <property type="match status" value="1"/>
</dbReference>
<dbReference type="InterPro" id="IPR013783">
    <property type="entry name" value="Ig-like_fold"/>
</dbReference>